<dbReference type="GO" id="GO:0008234">
    <property type="term" value="F:cysteine-type peptidase activity"/>
    <property type="evidence" value="ECO:0007669"/>
    <property type="project" value="InterPro"/>
</dbReference>
<gene>
    <name evidence="8" type="primary">RAD54_0</name>
    <name evidence="8" type="ORF">Zm00014a_018219</name>
</gene>
<keyword evidence="6" id="KW-0234">DNA repair</keyword>
<dbReference type="CDD" id="cd18809">
    <property type="entry name" value="SF1_C_RecD"/>
    <property type="match status" value="1"/>
</dbReference>
<dbReference type="FunFam" id="3.40.50.300:FF:002884">
    <property type="entry name" value="ATP-dependent DNA helicase"/>
    <property type="match status" value="1"/>
</dbReference>
<dbReference type="ExpressionAtlas" id="A0A3L6F1Y6">
    <property type="expression patterns" value="baseline and differential"/>
</dbReference>
<dbReference type="GO" id="GO:0006281">
    <property type="term" value="P:DNA repair"/>
    <property type="evidence" value="ECO:0007669"/>
    <property type="project" value="UniProtKB-KW"/>
</dbReference>
<protein>
    <recommendedName>
        <fullName evidence="6">ATP-dependent DNA helicase</fullName>
        <ecNumber evidence="6">5.6.2.3</ecNumber>
    </recommendedName>
</protein>
<evidence type="ECO:0000313" key="8">
    <source>
        <dbReference type="EMBL" id="PWZ27039.1"/>
    </source>
</evidence>
<dbReference type="GO" id="GO:0005524">
    <property type="term" value="F:ATP binding"/>
    <property type="evidence" value="ECO:0007669"/>
    <property type="project" value="UniProtKB-KW"/>
</dbReference>
<dbReference type="InterPro" id="IPR027417">
    <property type="entry name" value="P-loop_NTPase"/>
</dbReference>
<evidence type="ECO:0000256" key="4">
    <source>
        <dbReference type="ARBA" id="ARBA00022801"/>
    </source>
</evidence>
<keyword evidence="6" id="KW-0547">Nucleotide-binding</keyword>
<dbReference type="InterPro" id="IPR010285">
    <property type="entry name" value="DNA_helicase_pif1-like_DEAD"/>
</dbReference>
<accession>A0A3L6F1Y6</accession>
<evidence type="ECO:0000256" key="6">
    <source>
        <dbReference type="RuleBase" id="RU363044"/>
    </source>
</evidence>
<comment type="caution">
    <text evidence="8">The sequence shown here is derived from an EMBL/GenBank/DDBJ whole genome shotgun (WGS) entry which is preliminary data.</text>
</comment>
<keyword evidence="3" id="KW-0479">Metal-binding</keyword>
<name>A0A3L6F1Y6_MAIZE</name>
<keyword evidence="2" id="KW-0645">Protease</keyword>
<dbReference type="Gene3D" id="3.40.50.300">
    <property type="entry name" value="P-loop containing nucleotide triphosphate hydrolases"/>
    <property type="match status" value="2"/>
</dbReference>
<dbReference type="InterPro" id="IPR038765">
    <property type="entry name" value="Papain-like_cys_pep_sf"/>
</dbReference>
<dbReference type="EC" id="5.6.2.3" evidence="6"/>
<keyword evidence="6" id="KW-0233">DNA recombination</keyword>
<dbReference type="PANTHER" id="PTHR10492">
    <property type="match status" value="1"/>
</dbReference>
<dbReference type="PROSITE" id="PS50600">
    <property type="entry name" value="ULP_PROTEASE"/>
    <property type="match status" value="1"/>
</dbReference>
<sequence length="2825" mass="324011">MPVKPRVSKDTVLKVLAERRPTTSSTTNTDLVLMEPVVLNRERVAADRLKRMPMLFDDYRDEDFYGLPRKYSIVARVEVKFPIEPRFRERQHFVLSDINGAKIEAITYMYETVKHFDNLLHEKHVYKMHNVKFNLHPGEFNFRHLNGPMELCLDQQAIVEPYTVPIQMAPFPKQILLNLADIAELPNRTLVDIMAVVVHLDTIHRTMWGPFRKIVIMDARGYLHIIKVWGDLLNKNALRWALAKEDYGIIIGTMFRRFRRQECLESSDHTAIHFNPFHHNTHHFRHVINCGIHCSNPKSFGGAEQPITFHSCSCCHCTITFAHSWSAYSLAGFFMENGEPTETDQMEHNDGRTPLTNISNTITMGKADENGSKRLGPNVDAKELSLSDGCSTIDFTNFATQVPNVNRDDDSDWLHRNETFKSDDVFTTRDLMTPGGVHETVGNTPNHNLGRAAYFRERYKNLTPAERELNRERLRLYNNTPKRKGSKIEYIRKRRALLADTLSQESIAMESPTYTPEVVHPTTDAIEPNGSALTPCDWVIPDIASNPFLPASTQTEDADSLRMSTRPLRRKQHVPRGERQAILARRNRQFEASISRNMATVAEDIISDAEEGDDWTQPHMSAKINNNVDGDDSVVFEDDADENEGYLFAGKYEDTDEDIEIDGSQDESSAIDVPDPYDKVYSNIPEETHMLKTVPNCGYCTTKKFEYETPGFCCRGGKVELAPLETPPQLKRLWDSADSDARHFRDNIRFFNGHFSFTSLYCCLDSMTTNVRDSGIYTFRAQGMMYHNIKSFGRDGGADHKHLELYFYDDDPTLEHRYRELGWHANIPKVGVSMDEVDAYRATHRASNANDEDAESPSHLCVSVRDYYCYKFQIRPEVFNPILHGKRLFQQFAVDTYIKIENSRLDYIRKNQDRLRADLYQGLVDSMLDGDIRGEKVGKRTVLSTSFIGGPRDMRRRYMDAMALVRKFGKPDIFLTMTCNPNWDEIRRELLPGQTPQDRPDLVVRVFHAKLQELKHRLTKQYILGKVRAYIYVVEFQKRGLPHAHFLLIMQGKYKLTCPEQYDLLISAEIPSNKYPELRKMVIKHMMHGPCGSLNPNCPCTKGRKSCKNHYPRPFSDTTLQGKGSYPIYKRCDDDRKEKVRGCELDNRWVVPYNPYLLRLFNCHINVEACGSIKAVKYLFKYIYKGHDRASVVMRDASKADDDVDEIKRYRDARWVTPPEALWRIYGFELSQISPPIMQLQLHLPNMHMVAFHERQMVERVINRPGVDRSMLTSYFEANRLHEEARGILYRDFPEWYTWQSGKGKVWQRRKRDTSGQVGRIVSAHPAEGERYYLRVLLNHVTGAASYVDLRTVDGVTLPTFREAAERRGLLESDNTLDECLTERALFQMPSSLRRLFATILVYCEPSDVAVLWQKHKDSMSEDYQHKSQNKTHVEQMVLIDIRNMLQSMGKDIKTFPLPRMIDAYDDAIGTAREVYEEESIQPTVEDVALKDSLNEEQRAAYDKIMSVVDTDQGGLFFVDGPGGTGKTYLYRVLLATLRNQGKIAVATATSGVAASIMPGGRTAHSRFKIPLTIDDGAVCSFTKQSGTAELLWKASLIIWDEASMTKRQAVEALDNSMRDIMGRPALPFGGKTIVFGGDFRQVLPVVHKGSRAQVVASSLRMSYLWESMSHLKLVSNMRAKNDPWFAEFLLRVGGGTEETNSDGDIRLPDDVCVPYSGSDNDLDNLIDFAFPNLNENMSDSTYITSREILSTRNDWVDMINVKMIDRFQGEHMVYHSFDSAMDDPHNYYPPEFLNTLTPNGLPPHVLKLKIGCPVILLRNIDPANGLCNGTRLVVHGFQRNSIDAEIVLGQHIGKRIFLPRIPLCPSDEEMFPFQFKRKQFPVRLSFAMTVNKAQGQTIPNVGVYLPELVFSHGQLYVALSRATARSNIKILVIPAVDGRKKSRKGVKKTPTVDCGTYTKNIVYKEEIPCEPRVEVVLIDDAFVERKWMECLFQPSAYLGDEVIDCYINLIKAQKHLKCRSGGRVHIENAFQFNFLKRDGDLEIKTEELYPIKDMTHICSAERRVLLYLDHDMVFIPINIRETHWYLAVIHARNMKIQVLDSLGTSQDRKDLTDSIKGLQRQIDMISQRKELKDHRWPDLQVASWPLREIDMGYAKQTDSSSCGLFLLNYIEYWTGDELSDSFTQDAMSHFRKKMAAILLSSDLNKRRGCLLYKNEKEVDSGSPSDVEILENPTDSNKRKLLHVLDDREVVYEDEEGPITQADLQRWFVDDWDKRAPVKVSNDGCTNDFLMVGLSTKDMPVTKADSIDVLCDYIMAIEDDTTLERTWVRSFNPFKIEISVKDLQNILTTTQDMILRCFDMAVRLLANKESRRPKEEIINNRKHYMDMRFWVLMPWKFNGCHALFVIDHVKKHVTFINFTPTQDWCKHMPYKRFAEAIIMASKKYKIAYSKKRSGWAEDIFKWEHTIQTGVPIDLRGFNTSYLVLQAMAMWGDDKRLKFVGIKSVYVWAGYNVFAFLSIVETLSTRSKLSIGVVCPYNAQVRAIQEKVGKACMRNDYFSVKVKSVDGFQGAEEDIIIISTVRSNGAGTVGFLSNLQRTNVALTRAKLGKTLHSTTLLYTLLCQGFDDKPMVKRVVIVTPTSLVSNWESEIIKWLKGRVQVLALCESTHVDVLSRIESFLKPLSRLQSKQQQIVGSKHLVSDNLLERLINCLLFGSIQRYRLRVQFLAVLEIESACHDVPGPSVERGLGDRLPAAVAQIEFDILELLGCRDWILPSRQPDRTTVYKNRALRTPFVKLGHNSTLRIEIDDHVVQDIESLIFDDTHNKW</sequence>
<evidence type="ECO:0000256" key="2">
    <source>
        <dbReference type="ARBA" id="ARBA00022670"/>
    </source>
</evidence>
<dbReference type="Pfam" id="PF02902">
    <property type="entry name" value="Peptidase_C48"/>
    <property type="match status" value="1"/>
</dbReference>
<dbReference type="InterPro" id="IPR056301">
    <property type="entry name" value="GWD-like_N_Ig"/>
</dbReference>
<dbReference type="InterPro" id="IPR025476">
    <property type="entry name" value="Helitron_helicase-like"/>
</dbReference>
<comment type="similarity">
    <text evidence="1">Belongs to the peptidase C48 family.</text>
</comment>
<dbReference type="GO" id="GO:0046872">
    <property type="term" value="F:metal ion binding"/>
    <property type="evidence" value="ECO:0007669"/>
    <property type="project" value="UniProtKB-KW"/>
</dbReference>
<dbReference type="InterPro" id="IPR012340">
    <property type="entry name" value="NA-bd_OB-fold"/>
</dbReference>
<keyword evidence="6" id="KW-0347">Helicase</keyword>
<feature type="domain" description="Ubiquitin-like protease family profile" evidence="7">
    <location>
        <begin position="1982"/>
        <end position="2174"/>
    </location>
</feature>
<keyword evidence="4 6" id="KW-0378">Hydrolase</keyword>
<dbReference type="CDD" id="cd18808">
    <property type="entry name" value="SF1_C_Upf1"/>
    <property type="match status" value="1"/>
</dbReference>
<comment type="similarity">
    <text evidence="6">Belongs to the helicase family.</text>
</comment>
<evidence type="ECO:0000256" key="3">
    <source>
        <dbReference type="ARBA" id="ARBA00022723"/>
    </source>
</evidence>
<keyword evidence="5" id="KW-0119">Carbohydrate metabolism</keyword>
<dbReference type="Pfam" id="PF23166">
    <property type="entry name" value="Ig_N_CWD1"/>
    <property type="match status" value="1"/>
</dbReference>
<dbReference type="GO" id="GO:0006508">
    <property type="term" value="P:proteolysis"/>
    <property type="evidence" value="ECO:0007669"/>
    <property type="project" value="UniProtKB-KW"/>
</dbReference>
<dbReference type="Gene3D" id="2.40.50.140">
    <property type="entry name" value="Nucleic acid-binding proteins"/>
    <property type="match status" value="1"/>
</dbReference>
<dbReference type="SUPFAM" id="SSF54001">
    <property type="entry name" value="Cysteine proteinases"/>
    <property type="match status" value="1"/>
</dbReference>
<dbReference type="Proteomes" id="UP000251960">
    <property type="component" value="Chromosome 4"/>
</dbReference>
<comment type="cofactor">
    <cofactor evidence="6">
        <name>Mg(2+)</name>
        <dbReference type="ChEBI" id="CHEBI:18420"/>
    </cofactor>
</comment>
<dbReference type="InterPro" id="IPR003653">
    <property type="entry name" value="Peptidase_C48_C"/>
</dbReference>
<dbReference type="GO" id="GO:0000723">
    <property type="term" value="P:telomere maintenance"/>
    <property type="evidence" value="ECO:0007669"/>
    <property type="project" value="InterPro"/>
</dbReference>
<dbReference type="Pfam" id="PF13087">
    <property type="entry name" value="AAA_12"/>
    <property type="match status" value="1"/>
</dbReference>
<dbReference type="InterPro" id="IPR047187">
    <property type="entry name" value="SF1_C_Upf1"/>
</dbReference>
<evidence type="ECO:0000256" key="1">
    <source>
        <dbReference type="ARBA" id="ARBA00005234"/>
    </source>
</evidence>
<dbReference type="SUPFAM" id="SSF52540">
    <property type="entry name" value="P-loop containing nucleoside triphosphate hydrolases"/>
    <property type="match status" value="4"/>
</dbReference>
<dbReference type="Gene3D" id="3.40.395.10">
    <property type="entry name" value="Adenoviral Proteinase, Chain A"/>
    <property type="match status" value="1"/>
</dbReference>
<keyword evidence="6" id="KW-0067">ATP-binding</keyword>
<dbReference type="PANTHER" id="PTHR10492:SF92">
    <property type="entry name" value="ATP-DEPENDENT DNA HELICASE"/>
    <property type="match status" value="1"/>
</dbReference>
<dbReference type="InterPro" id="IPR041679">
    <property type="entry name" value="DNA2/NAM7-like_C"/>
</dbReference>
<dbReference type="EMBL" id="NCVQ01000005">
    <property type="protein sequence ID" value="PWZ27039.1"/>
    <property type="molecule type" value="Genomic_DNA"/>
</dbReference>
<dbReference type="Pfam" id="PF21530">
    <property type="entry name" value="Pif1_2B_dom"/>
    <property type="match status" value="1"/>
</dbReference>
<evidence type="ECO:0000256" key="5">
    <source>
        <dbReference type="ARBA" id="ARBA00023277"/>
    </source>
</evidence>
<dbReference type="Pfam" id="PF05970">
    <property type="entry name" value="PIF1"/>
    <property type="match status" value="1"/>
</dbReference>
<dbReference type="GO" id="GO:0006310">
    <property type="term" value="P:DNA recombination"/>
    <property type="evidence" value="ECO:0007669"/>
    <property type="project" value="UniProtKB-KW"/>
</dbReference>
<proteinExistence type="inferred from homology"/>
<dbReference type="InterPro" id="IPR049163">
    <property type="entry name" value="Pif1-like_2B_dom"/>
</dbReference>
<keyword evidence="6" id="KW-0227">DNA damage</keyword>
<reference evidence="8" key="1">
    <citation type="journal article" date="2018" name="Nat. Genet.">
        <title>Extensive intraspecific gene order and gene structural variations between Mo17 and other maize genomes.</title>
        <authorList>
            <person name="Sun S."/>
            <person name="Zhou Y."/>
            <person name="Chen J."/>
            <person name="Shi J."/>
            <person name="Zhao H."/>
            <person name="Zhao H."/>
            <person name="Song W."/>
            <person name="Zhang M."/>
            <person name="Cui Y."/>
            <person name="Dong X."/>
            <person name="Liu H."/>
            <person name="Ma X."/>
            <person name="Jiao Y."/>
            <person name="Wang B."/>
            <person name="Wei X."/>
            <person name="Stein J.C."/>
            <person name="Glaubitz J.C."/>
            <person name="Lu F."/>
            <person name="Yu G."/>
            <person name="Liang C."/>
            <person name="Fengler K."/>
            <person name="Li B."/>
            <person name="Rafalski A."/>
            <person name="Schnable P.S."/>
            <person name="Ware D.H."/>
            <person name="Buckler E.S."/>
            <person name="Lai J."/>
        </authorList>
    </citation>
    <scope>NUCLEOTIDE SEQUENCE [LARGE SCALE GENOMIC DNA]</scope>
    <source>
        <tissue evidence="8">Seedling</tissue>
    </source>
</reference>
<dbReference type="GO" id="GO:0043139">
    <property type="term" value="F:5'-3' DNA helicase activity"/>
    <property type="evidence" value="ECO:0007669"/>
    <property type="project" value="UniProtKB-EC"/>
</dbReference>
<comment type="catalytic activity">
    <reaction evidence="6">
        <text>ATP + H2O = ADP + phosphate + H(+)</text>
        <dbReference type="Rhea" id="RHEA:13065"/>
        <dbReference type="ChEBI" id="CHEBI:15377"/>
        <dbReference type="ChEBI" id="CHEBI:15378"/>
        <dbReference type="ChEBI" id="CHEBI:30616"/>
        <dbReference type="ChEBI" id="CHEBI:43474"/>
        <dbReference type="ChEBI" id="CHEBI:456216"/>
        <dbReference type="EC" id="5.6.2.3"/>
    </reaction>
</comment>
<dbReference type="GO" id="GO:0016887">
    <property type="term" value="F:ATP hydrolysis activity"/>
    <property type="evidence" value="ECO:0007669"/>
    <property type="project" value="RHEA"/>
</dbReference>
<evidence type="ECO:0000259" key="7">
    <source>
        <dbReference type="PROSITE" id="PS50600"/>
    </source>
</evidence>
<organism evidence="8">
    <name type="scientific">Zea mays</name>
    <name type="common">Maize</name>
    <dbReference type="NCBI Taxonomy" id="4577"/>
    <lineage>
        <taxon>Eukaryota</taxon>
        <taxon>Viridiplantae</taxon>
        <taxon>Streptophyta</taxon>
        <taxon>Embryophyta</taxon>
        <taxon>Tracheophyta</taxon>
        <taxon>Spermatophyta</taxon>
        <taxon>Magnoliopsida</taxon>
        <taxon>Liliopsida</taxon>
        <taxon>Poales</taxon>
        <taxon>Poaceae</taxon>
        <taxon>PACMAD clade</taxon>
        <taxon>Panicoideae</taxon>
        <taxon>Andropogonodae</taxon>
        <taxon>Andropogoneae</taxon>
        <taxon>Tripsacinae</taxon>
        <taxon>Zea</taxon>
    </lineage>
</organism>
<dbReference type="Pfam" id="PF14214">
    <property type="entry name" value="Helitron_like_N"/>
    <property type="match status" value="1"/>
</dbReference>